<dbReference type="InterPro" id="IPR027417">
    <property type="entry name" value="P-loop_NTPase"/>
</dbReference>
<dbReference type="FunFam" id="1.20.120.140:FF:000001">
    <property type="entry name" value="Signal recognition particle GTPase"/>
    <property type="match status" value="1"/>
</dbReference>
<name>A0A379G178_9GAMM</name>
<keyword evidence="8 11" id="KW-0687">Ribonucleoprotein</keyword>
<dbReference type="Pfam" id="PF00448">
    <property type="entry name" value="SRP54"/>
    <property type="match status" value="1"/>
</dbReference>
<sequence length="453" mass="50147">MFDNLTDRLSRTLRNISGRGRLTDDNIKDTLREVRMALLEADVALPVVREFIQKVKESAVGQDVNKSLTPGQEFIKIVQNELTRAMGEENHQLNLSAQPPAVVLMAGLQGAGKTTSVAKLGKLLKEKQKKKVLVVSADVYRPAAIKQLETLAEAVSIDFFPSDAQEKPASIVQKALKHAQLQFYDVLLVDTAGRLHVDEVMMEEIQEIHRIINPVETLFVVDAMTGQDAANTAKAFNEALPLTGIVLTKVDGDARGGAALSIRAITGKPIKFLGVGEKTDALEPFHPERVASRILGMGDVLSLIEELEHKVDRDEAEKLAKKLKTGDTFDLNDFLNQLKQMRNMGGMTSMLSKMPGMSQIPDAVKSQMDDKITIRMEAMIQSMTRKEREKPEIIKGSRKRRIAAGSGTTVQEVNKLLKQFDDMQRMMKKMKKGGLAKMMRGMKGMMPPGFPGR</sequence>
<dbReference type="Pfam" id="PF02881">
    <property type="entry name" value="SRP54_N"/>
    <property type="match status" value="1"/>
</dbReference>
<organism evidence="13 14">
    <name type="scientific">Providencia rustigianii</name>
    <dbReference type="NCBI Taxonomy" id="158850"/>
    <lineage>
        <taxon>Bacteria</taxon>
        <taxon>Pseudomonadati</taxon>
        <taxon>Pseudomonadota</taxon>
        <taxon>Gammaproteobacteria</taxon>
        <taxon>Enterobacterales</taxon>
        <taxon>Morganellaceae</taxon>
        <taxon>Providencia</taxon>
    </lineage>
</organism>
<accession>A0A379G178</accession>
<keyword evidence="7 11" id="KW-0733">Signal recognition particle</keyword>
<dbReference type="Gene3D" id="1.20.120.140">
    <property type="entry name" value="Signal recognition particle SRP54, nucleotide-binding domain"/>
    <property type="match status" value="1"/>
</dbReference>
<evidence type="ECO:0000256" key="11">
    <source>
        <dbReference type="HAMAP-Rule" id="MF_00306"/>
    </source>
</evidence>
<dbReference type="InterPro" id="IPR013822">
    <property type="entry name" value="Signal_recog_particl_SRP54_hlx"/>
</dbReference>
<dbReference type="PROSITE" id="PS50191">
    <property type="entry name" value="CRAL_TRIO"/>
    <property type="match status" value="1"/>
</dbReference>
<dbReference type="FunFam" id="3.40.50.300:FF:000022">
    <property type="entry name" value="Signal recognition particle 54 kDa subunit"/>
    <property type="match status" value="1"/>
</dbReference>
<dbReference type="PROSITE" id="PS00300">
    <property type="entry name" value="SRP54"/>
    <property type="match status" value="1"/>
</dbReference>
<evidence type="ECO:0000256" key="1">
    <source>
        <dbReference type="ARBA" id="ARBA00005450"/>
    </source>
</evidence>
<feature type="binding site" evidence="11">
    <location>
        <begin position="190"/>
        <end position="194"/>
    </location>
    <ligand>
        <name>GTP</name>
        <dbReference type="ChEBI" id="CHEBI:37565"/>
    </ligand>
</feature>
<comment type="subcellular location">
    <subcellularLocation>
        <location evidence="11">Cytoplasm</location>
    </subcellularLocation>
    <text evidence="11">The SRP-RNC complex is targeted to the cytoplasmic membrane.</text>
</comment>
<dbReference type="Proteomes" id="UP000255129">
    <property type="component" value="Unassembled WGS sequence"/>
</dbReference>
<comment type="function">
    <text evidence="10 11">Involved in targeting and insertion of nascent membrane proteins into the cytoplasmic membrane. Binds to the hydrophobic signal sequence of the ribosome-nascent chain (RNC) as it emerges from the ribosomes. The SRP-RNC complex is then targeted to the cytoplasmic membrane where it interacts with the SRP receptor FtsY. Interaction with FtsY leads to the transfer of the RNC complex to the Sec translocase for insertion into the membrane, the hydrolysis of GTP by both Ffh and FtsY, and the dissociation of the SRP-FtsY complex into the individual components.</text>
</comment>
<dbReference type="AlphaFoldDB" id="A0A379G178"/>
<comment type="domain">
    <text evidence="11">Composed of three domains: the N-terminal N domain, which is responsible for interactions with the ribosome, the central G domain, which binds GTP, and the C-terminal M domain, which binds the RNA and the signal sequence of the RNC.</text>
</comment>
<dbReference type="PANTHER" id="PTHR11564">
    <property type="entry name" value="SIGNAL RECOGNITION PARTICLE 54K PROTEIN SRP54"/>
    <property type="match status" value="1"/>
</dbReference>
<dbReference type="InterPro" id="IPR003593">
    <property type="entry name" value="AAA+_ATPase"/>
</dbReference>
<keyword evidence="4 11" id="KW-0378">Hydrolase</keyword>
<dbReference type="GO" id="GO:0006614">
    <property type="term" value="P:SRP-dependent cotranslational protein targeting to membrane"/>
    <property type="evidence" value="ECO:0007669"/>
    <property type="project" value="InterPro"/>
</dbReference>
<dbReference type="InterPro" id="IPR042101">
    <property type="entry name" value="SRP54_N_sf"/>
</dbReference>
<gene>
    <name evidence="11 13" type="primary">ffh</name>
    <name evidence="13" type="ORF">NCTC12026_01081</name>
</gene>
<protein>
    <recommendedName>
        <fullName evidence="11">Signal recognition particle protein</fullName>
        <ecNumber evidence="11">3.6.5.4</ecNumber>
    </recommendedName>
    <alternativeName>
        <fullName evidence="11">Fifty-four homolog</fullName>
    </alternativeName>
</protein>
<dbReference type="EMBL" id="UGUA01000002">
    <property type="protein sequence ID" value="SUC34728.1"/>
    <property type="molecule type" value="Genomic_DNA"/>
</dbReference>
<dbReference type="Gene3D" id="3.40.50.300">
    <property type="entry name" value="P-loop containing nucleotide triphosphate hydrolases"/>
    <property type="match status" value="1"/>
</dbReference>
<dbReference type="Gene3D" id="1.10.260.30">
    <property type="entry name" value="Signal recognition particle, SRP54 subunit, M-domain"/>
    <property type="match status" value="1"/>
</dbReference>
<dbReference type="NCBIfam" id="TIGR00959">
    <property type="entry name" value="ffh"/>
    <property type="match status" value="1"/>
</dbReference>
<comment type="catalytic activity">
    <reaction evidence="9 11">
        <text>GTP + H2O = GDP + phosphate + H(+)</text>
        <dbReference type="Rhea" id="RHEA:19669"/>
        <dbReference type="ChEBI" id="CHEBI:15377"/>
        <dbReference type="ChEBI" id="CHEBI:15378"/>
        <dbReference type="ChEBI" id="CHEBI:37565"/>
        <dbReference type="ChEBI" id="CHEBI:43474"/>
        <dbReference type="ChEBI" id="CHEBI:58189"/>
        <dbReference type="EC" id="3.6.5.4"/>
    </reaction>
</comment>
<dbReference type="GO" id="GO:0048500">
    <property type="term" value="C:signal recognition particle"/>
    <property type="evidence" value="ECO:0007669"/>
    <property type="project" value="UniProtKB-UniRule"/>
</dbReference>
<evidence type="ECO:0000256" key="7">
    <source>
        <dbReference type="ARBA" id="ARBA00023135"/>
    </source>
</evidence>
<dbReference type="EC" id="3.6.5.4" evidence="11"/>
<keyword evidence="3 11" id="KW-0547">Nucleotide-binding</keyword>
<dbReference type="InterPro" id="IPR000897">
    <property type="entry name" value="SRP54_GTPase_dom"/>
</dbReference>
<dbReference type="GO" id="GO:0005525">
    <property type="term" value="F:GTP binding"/>
    <property type="evidence" value="ECO:0007669"/>
    <property type="project" value="UniProtKB-UniRule"/>
</dbReference>
<dbReference type="SMART" id="SM00962">
    <property type="entry name" value="SRP54"/>
    <property type="match status" value="1"/>
</dbReference>
<dbReference type="InterPro" id="IPR036891">
    <property type="entry name" value="Signal_recog_part_SRP54_M_sf"/>
</dbReference>
<dbReference type="GeneID" id="93420443"/>
<evidence type="ECO:0000256" key="2">
    <source>
        <dbReference type="ARBA" id="ARBA00022490"/>
    </source>
</evidence>
<evidence type="ECO:0000256" key="9">
    <source>
        <dbReference type="ARBA" id="ARBA00048027"/>
    </source>
</evidence>
<evidence type="ECO:0000256" key="5">
    <source>
        <dbReference type="ARBA" id="ARBA00022884"/>
    </source>
</evidence>
<dbReference type="InterPro" id="IPR001251">
    <property type="entry name" value="CRAL-TRIO_dom"/>
</dbReference>
<dbReference type="InterPro" id="IPR004780">
    <property type="entry name" value="SRP"/>
</dbReference>
<evidence type="ECO:0000256" key="8">
    <source>
        <dbReference type="ARBA" id="ARBA00023274"/>
    </source>
</evidence>
<dbReference type="GO" id="GO:0008312">
    <property type="term" value="F:7S RNA binding"/>
    <property type="evidence" value="ECO:0007669"/>
    <property type="project" value="InterPro"/>
</dbReference>
<reference evidence="13 14" key="1">
    <citation type="submission" date="2018-06" db="EMBL/GenBank/DDBJ databases">
        <authorList>
            <consortium name="Pathogen Informatics"/>
            <person name="Doyle S."/>
        </authorList>
    </citation>
    <scope>NUCLEOTIDE SEQUENCE [LARGE SCALE GENOMIC DNA]</scope>
    <source>
        <strain evidence="13 14">NCTC12026</strain>
    </source>
</reference>
<evidence type="ECO:0000259" key="12">
    <source>
        <dbReference type="PROSITE" id="PS50191"/>
    </source>
</evidence>
<comment type="similarity">
    <text evidence="1 11">Belongs to the GTP-binding SRP family. SRP54 subfamily.</text>
</comment>
<feature type="binding site" evidence="11">
    <location>
        <begin position="107"/>
        <end position="114"/>
    </location>
    <ligand>
        <name>GTP</name>
        <dbReference type="ChEBI" id="CHEBI:37565"/>
    </ligand>
</feature>
<dbReference type="SMART" id="SM00382">
    <property type="entry name" value="AAA"/>
    <property type="match status" value="1"/>
</dbReference>
<comment type="subunit">
    <text evidence="11">Part of the signal recognition particle protein translocation system, which is composed of SRP and FtsY. SRP is a ribonucleoprotein composed of Ffh and a 4.5S RNA molecule.</text>
</comment>
<dbReference type="CDD" id="cd18539">
    <property type="entry name" value="SRP_G"/>
    <property type="match status" value="1"/>
</dbReference>
<evidence type="ECO:0000256" key="3">
    <source>
        <dbReference type="ARBA" id="ARBA00022741"/>
    </source>
</evidence>
<dbReference type="SUPFAM" id="SSF47446">
    <property type="entry name" value="Signal peptide-binding domain"/>
    <property type="match status" value="1"/>
</dbReference>
<dbReference type="PANTHER" id="PTHR11564:SF5">
    <property type="entry name" value="SIGNAL RECOGNITION PARTICLE SUBUNIT SRP54"/>
    <property type="match status" value="1"/>
</dbReference>
<keyword evidence="2 11" id="KW-0963">Cytoplasm</keyword>
<dbReference type="FunFam" id="1.10.260.30:FF:000001">
    <property type="entry name" value="Signal recognition particle protein"/>
    <property type="match status" value="1"/>
</dbReference>
<feature type="domain" description="CRAL-TRIO" evidence="12">
    <location>
        <begin position="147"/>
        <end position="331"/>
    </location>
</feature>
<dbReference type="InterPro" id="IPR004125">
    <property type="entry name" value="Signal_recog_particle_SRP54_M"/>
</dbReference>
<evidence type="ECO:0000256" key="10">
    <source>
        <dbReference type="ARBA" id="ARBA00057471"/>
    </source>
</evidence>
<keyword evidence="5 11" id="KW-0694">RNA-binding</keyword>
<evidence type="ECO:0000313" key="13">
    <source>
        <dbReference type="EMBL" id="SUC34728.1"/>
    </source>
</evidence>
<keyword evidence="6 11" id="KW-0342">GTP-binding</keyword>
<dbReference type="RefSeq" id="WP_006815603.1">
    <property type="nucleotide sequence ID" value="NZ_AP018946.1"/>
</dbReference>
<dbReference type="InterPro" id="IPR022941">
    <property type="entry name" value="SRP54"/>
</dbReference>
<dbReference type="OrthoDB" id="9804720at2"/>
<dbReference type="Pfam" id="PF02978">
    <property type="entry name" value="SRP_SPB"/>
    <property type="match status" value="1"/>
</dbReference>
<proteinExistence type="inferred from homology"/>
<dbReference type="SUPFAM" id="SSF52540">
    <property type="entry name" value="P-loop containing nucleoside triphosphate hydrolases"/>
    <property type="match status" value="1"/>
</dbReference>
<feature type="binding site" evidence="11">
    <location>
        <begin position="248"/>
        <end position="251"/>
    </location>
    <ligand>
        <name>GTP</name>
        <dbReference type="ChEBI" id="CHEBI:37565"/>
    </ligand>
</feature>
<evidence type="ECO:0000256" key="6">
    <source>
        <dbReference type="ARBA" id="ARBA00023134"/>
    </source>
</evidence>
<evidence type="ECO:0000256" key="4">
    <source>
        <dbReference type="ARBA" id="ARBA00022801"/>
    </source>
</evidence>
<evidence type="ECO:0000313" key="14">
    <source>
        <dbReference type="Proteomes" id="UP000255129"/>
    </source>
</evidence>
<dbReference type="SMART" id="SM00963">
    <property type="entry name" value="SRP54_N"/>
    <property type="match status" value="1"/>
</dbReference>
<dbReference type="HAMAP" id="MF_00306">
    <property type="entry name" value="SRP54"/>
    <property type="match status" value="1"/>
</dbReference>
<dbReference type="GO" id="GO:0003924">
    <property type="term" value="F:GTPase activity"/>
    <property type="evidence" value="ECO:0007669"/>
    <property type="project" value="UniProtKB-UniRule"/>
</dbReference>